<name>A0A8J7RGX7_METVO</name>
<organism evidence="2 3">
    <name type="scientific">Methanococcus voltae</name>
    <dbReference type="NCBI Taxonomy" id="2188"/>
    <lineage>
        <taxon>Archaea</taxon>
        <taxon>Methanobacteriati</taxon>
        <taxon>Methanobacteriota</taxon>
        <taxon>Methanomada group</taxon>
        <taxon>Methanococci</taxon>
        <taxon>Methanococcales</taxon>
        <taxon>Methanococcaceae</taxon>
        <taxon>Methanococcus</taxon>
    </lineage>
</organism>
<accession>A0A8J7RGX7</accession>
<protein>
    <submittedName>
        <fullName evidence="2">Uncharacterized protein</fullName>
    </submittedName>
</protein>
<evidence type="ECO:0000256" key="1">
    <source>
        <dbReference type="SAM" id="Phobius"/>
    </source>
</evidence>
<feature type="transmembrane region" description="Helical" evidence="1">
    <location>
        <begin position="45"/>
        <end position="63"/>
    </location>
</feature>
<proteinExistence type="predicted"/>
<evidence type="ECO:0000313" key="2">
    <source>
        <dbReference type="EMBL" id="MBP2202214.1"/>
    </source>
</evidence>
<feature type="transmembrane region" description="Helical" evidence="1">
    <location>
        <begin position="92"/>
        <end position="109"/>
    </location>
</feature>
<feature type="transmembrane region" description="Helical" evidence="1">
    <location>
        <begin position="21"/>
        <end position="39"/>
    </location>
</feature>
<reference evidence="2" key="1">
    <citation type="submission" date="2021-03" db="EMBL/GenBank/DDBJ databases">
        <title>Genomic Encyclopedia of Type Strains, Phase IV (KMG-V): Genome sequencing to study the core and pangenomes of soil and plant-associated prokaryotes.</title>
        <authorList>
            <person name="Whitman W."/>
        </authorList>
    </citation>
    <scope>NUCLEOTIDE SEQUENCE</scope>
    <source>
        <strain evidence="2">C4</strain>
    </source>
</reference>
<keyword evidence="1" id="KW-0812">Transmembrane</keyword>
<keyword evidence="1" id="KW-1133">Transmembrane helix</keyword>
<dbReference type="Proteomes" id="UP000740329">
    <property type="component" value="Unassembled WGS sequence"/>
</dbReference>
<gene>
    <name evidence="2" type="ORF">J3E07_001655</name>
</gene>
<dbReference type="RefSeq" id="WP_209591728.1">
    <property type="nucleotide sequence ID" value="NZ_JAGGMV010000009.1"/>
</dbReference>
<comment type="caution">
    <text evidence="2">The sequence shown here is derived from an EMBL/GenBank/DDBJ whole genome shotgun (WGS) entry which is preliminary data.</text>
</comment>
<keyword evidence="1" id="KW-0472">Membrane</keyword>
<sequence length="140" mass="16425">MIVPLVFMAVLAVEDMKYMKIKIFHILLFYISIFLTIIITNPSNLFNLIIWSLIIYLPFRICWIAGFKEYFGLGDVIIIPAVYLIIQDLYLSLLIILISYWGLIIYLKLIKKRTKAPYYPILTVLTIMSYILINLKEVIV</sequence>
<evidence type="ECO:0000313" key="3">
    <source>
        <dbReference type="Proteomes" id="UP000740329"/>
    </source>
</evidence>
<dbReference type="AlphaFoldDB" id="A0A8J7RGX7"/>
<dbReference type="EMBL" id="JAGGMV010000009">
    <property type="protein sequence ID" value="MBP2202214.1"/>
    <property type="molecule type" value="Genomic_DNA"/>
</dbReference>
<feature type="transmembrane region" description="Helical" evidence="1">
    <location>
        <begin position="116"/>
        <end position="133"/>
    </location>
</feature>